<evidence type="ECO:0000313" key="7">
    <source>
        <dbReference type="Proteomes" id="UP000501179"/>
    </source>
</evidence>
<feature type="domain" description="Transcription regulator AsnC/Lrp ligand binding" evidence="4">
    <location>
        <begin position="241"/>
        <end position="308"/>
    </location>
</feature>
<evidence type="ECO:0000259" key="5">
    <source>
        <dbReference type="Pfam" id="PF13404"/>
    </source>
</evidence>
<feature type="domain" description="HTH asnC-type" evidence="5">
    <location>
        <begin position="176"/>
        <end position="216"/>
    </location>
</feature>
<dbReference type="GO" id="GO:0043565">
    <property type="term" value="F:sequence-specific DNA binding"/>
    <property type="evidence" value="ECO:0007669"/>
    <property type="project" value="InterPro"/>
</dbReference>
<evidence type="ECO:0000259" key="4">
    <source>
        <dbReference type="Pfam" id="PF01037"/>
    </source>
</evidence>
<dbReference type="InterPro" id="IPR019887">
    <property type="entry name" value="Tscrpt_reg_AsnC/Lrp_C"/>
</dbReference>
<dbReference type="InterPro" id="IPR036390">
    <property type="entry name" value="WH_DNA-bd_sf"/>
</dbReference>
<dbReference type="EMBL" id="CP050177">
    <property type="protein sequence ID" value="QIQ01191.1"/>
    <property type="molecule type" value="Genomic_DNA"/>
</dbReference>
<dbReference type="PANTHER" id="PTHR30154">
    <property type="entry name" value="LEUCINE-RESPONSIVE REGULATORY PROTEIN"/>
    <property type="match status" value="1"/>
</dbReference>
<accession>A0A6G9GT44</accession>
<dbReference type="GO" id="GO:0043200">
    <property type="term" value="P:response to amino acid"/>
    <property type="evidence" value="ECO:0007669"/>
    <property type="project" value="TreeGrafter"/>
</dbReference>
<evidence type="ECO:0000256" key="1">
    <source>
        <dbReference type="ARBA" id="ARBA00023015"/>
    </source>
</evidence>
<sequence length="318" mass="33502">MPLPGTPEPLPVREQRVIAALQCDGRVTAERAAAVLGLGPRDVHRSLKKLLGDGSVQVLGSRPRDDAAGAMMLRVRVLRGRIEAITSALAARDDIPLIDVSASGDEISAVLLPGAGPGNRLVLEQLPATGAVTSVSAQTVLHVFSDATDWRLDVLTDDERTALTPESGPAAYPSPLDGPDEAIVTALEGDGRLTAAAVAARTGLAESTVRRRLAALLSGRRLLTQVVVDPRRLGMGIDANVWMEVPPDHLDAAGRALARHPAVHGALATSGTANLCVAVWLRDARALYRFLTEELTGRSITRTETILVGRAVKRPGRG</sequence>
<name>A0A6G9GT44_9ACTN</name>
<keyword evidence="3" id="KW-0804">Transcription</keyword>
<dbReference type="GO" id="GO:0005829">
    <property type="term" value="C:cytosol"/>
    <property type="evidence" value="ECO:0007669"/>
    <property type="project" value="TreeGrafter"/>
</dbReference>
<dbReference type="SUPFAM" id="SSF54909">
    <property type="entry name" value="Dimeric alpha+beta barrel"/>
    <property type="match status" value="1"/>
</dbReference>
<dbReference type="KEGG" id="slia:HA039_01730"/>
<dbReference type="InterPro" id="IPR000485">
    <property type="entry name" value="AsnC-type_HTH_dom"/>
</dbReference>
<dbReference type="SMART" id="SM00344">
    <property type="entry name" value="HTH_ASNC"/>
    <property type="match status" value="1"/>
</dbReference>
<organism evidence="6 7">
    <name type="scientific">Streptomyces liangshanensis</name>
    <dbReference type="NCBI Taxonomy" id="2717324"/>
    <lineage>
        <taxon>Bacteria</taxon>
        <taxon>Bacillati</taxon>
        <taxon>Actinomycetota</taxon>
        <taxon>Actinomycetes</taxon>
        <taxon>Kitasatosporales</taxon>
        <taxon>Streptomycetaceae</taxon>
        <taxon>Streptomyces</taxon>
    </lineage>
</organism>
<dbReference type="SUPFAM" id="SSF46785">
    <property type="entry name" value="Winged helix' DNA-binding domain"/>
    <property type="match status" value="1"/>
</dbReference>
<protein>
    <submittedName>
        <fullName evidence="6">Lrp/AsnC family transcriptional regulator</fullName>
    </submittedName>
</protein>
<dbReference type="AlphaFoldDB" id="A0A6G9GT44"/>
<dbReference type="InterPro" id="IPR011008">
    <property type="entry name" value="Dimeric_a/b-barrel"/>
</dbReference>
<dbReference type="Pfam" id="PF13404">
    <property type="entry name" value="HTH_AsnC-type"/>
    <property type="match status" value="1"/>
</dbReference>
<dbReference type="RefSeq" id="WP_167022704.1">
    <property type="nucleotide sequence ID" value="NZ_CP050177.1"/>
</dbReference>
<dbReference type="Gene3D" id="1.10.10.10">
    <property type="entry name" value="Winged helix-like DNA-binding domain superfamily/Winged helix DNA-binding domain"/>
    <property type="match status" value="1"/>
</dbReference>
<dbReference type="PANTHER" id="PTHR30154:SF34">
    <property type="entry name" value="TRANSCRIPTIONAL REGULATOR AZLB"/>
    <property type="match status" value="1"/>
</dbReference>
<proteinExistence type="predicted"/>
<keyword evidence="7" id="KW-1185">Reference proteome</keyword>
<evidence type="ECO:0000256" key="2">
    <source>
        <dbReference type="ARBA" id="ARBA00023125"/>
    </source>
</evidence>
<evidence type="ECO:0000313" key="6">
    <source>
        <dbReference type="EMBL" id="QIQ01191.1"/>
    </source>
</evidence>
<gene>
    <name evidence="6" type="ORF">HA039_01730</name>
</gene>
<keyword evidence="2" id="KW-0238">DNA-binding</keyword>
<dbReference type="Proteomes" id="UP000501179">
    <property type="component" value="Chromosome"/>
</dbReference>
<dbReference type="Pfam" id="PF01037">
    <property type="entry name" value="AsnC_trans_reg"/>
    <property type="match status" value="1"/>
</dbReference>
<keyword evidence="1" id="KW-0805">Transcription regulation</keyword>
<reference evidence="6 7" key="1">
    <citation type="submission" date="2020-03" db="EMBL/GenBank/DDBJ databases">
        <title>A novel species.</title>
        <authorList>
            <person name="Gao J."/>
        </authorList>
    </citation>
    <scope>NUCLEOTIDE SEQUENCE [LARGE SCALE GENOMIC DNA]</scope>
    <source>
        <strain evidence="6 7">QMT-12</strain>
    </source>
</reference>
<evidence type="ECO:0000256" key="3">
    <source>
        <dbReference type="ARBA" id="ARBA00023163"/>
    </source>
</evidence>
<dbReference type="Gene3D" id="3.30.70.920">
    <property type="match status" value="1"/>
</dbReference>
<dbReference type="InterPro" id="IPR019888">
    <property type="entry name" value="Tscrpt_reg_AsnC-like"/>
</dbReference>
<dbReference type="InterPro" id="IPR036388">
    <property type="entry name" value="WH-like_DNA-bd_sf"/>
</dbReference>